<dbReference type="SUPFAM" id="SSF46955">
    <property type="entry name" value="Putative DNA-binding domain"/>
    <property type="match status" value="1"/>
</dbReference>
<dbReference type="Proteomes" id="UP001597101">
    <property type="component" value="Unassembled WGS sequence"/>
</dbReference>
<protein>
    <submittedName>
        <fullName evidence="4">MerR family transcriptional regulator</fullName>
    </submittedName>
</protein>
<evidence type="ECO:0000259" key="3">
    <source>
        <dbReference type="PROSITE" id="PS50937"/>
    </source>
</evidence>
<dbReference type="InterPro" id="IPR009061">
    <property type="entry name" value="DNA-bd_dom_put_sf"/>
</dbReference>
<keyword evidence="1" id="KW-0238">DNA-binding</keyword>
<dbReference type="PROSITE" id="PS50937">
    <property type="entry name" value="HTH_MERR_2"/>
    <property type="match status" value="1"/>
</dbReference>
<sequence>MSRFYKIGDLAKEFGVTLRTLRFYEDKGLIQPSRSGTTRLYSPNDREKLRVALFCKRIGLSLTEIGDVLALHESSADDVPEKIRLIYADRLKALEDQRIETERTIADLQNKIESLSGKAKH</sequence>
<evidence type="ECO:0000256" key="2">
    <source>
        <dbReference type="SAM" id="Coils"/>
    </source>
</evidence>
<reference evidence="5" key="1">
    <citation type="journal article" date="2019" name="Int. J. Syst. Evol. Microbiol.">
        <title>The Global Catalogue of Microorganisms (GCM) 10K type strain sequencing project: providing services to taxonomists for standard genome sequencing and annotation.</title>
        <authorList>
            <consortium name="The Broad Institute Genomics Platform"/>
            <consortium name="The Broad Institute Genome Sequencing Center for Infectious Disease"/>
            <person name="Wu L."/>
            <person name="Ma J."/>
        </authorList>
    </citation>
    <scope>NUCLEOTIDE SEQUENCE [LARGE SCALE GENOMIC DNA]</scope>
    <source>
        <strain evidence="5">CCUG 60023</strain>
    </source>
</reference>
<comment type="caution">
    <text evidence="4">The sequence shown here is derived from an EMBL/GenBank/DDBJ whole genome shotgun (WGS) entry which is preliminary data.</text>
</comment>
<dbReference type="EMBL" id="JBHTJV010000010">
    <property type="protein sequence ID" value="MFD0917213.1"/>
    <property type="molecule type" value="Genomic_DNA"/>
</dbReference>
<dbReference type="RefSeq" id="WP_377213072.1">
    <property type="nucleotide sequence ID" value="NZ_JBHTJV010000010.1"/>
</dbReference>
<dbReference type="PANTHER" id="PTHR30204:SF58">
    <property type="entry name" value="HTH-TYPE TRANSCRIPTIONAL REGULATOR YFMP"/>
    <property type="match status" value="1"/>
</dbReference>
<feature type="domain" description="HTH merR-type" evidence="3">
    <location>
        <begin position="1"/>
        <end position="71"/>
    </location>
</feature>
<evidence type="ECO:0000313" key="5">
    <source>
        <dbReference type="Proteomes" id="UP001597101"/>
    </source>
</evidence>
<keyword evidence="2" id="KW-0175">Coiled coil</keyword>
<dbReference type="InterPro" id="IPR047057">
    <property type="entry name" value="MerR_fam"/>
</dbReference>
<gene>
    <name evidence="4" type="ORF">ACFQ14_12405</name>
</gene>
<evidence type="ECO:0000256" key="1">
    <source>
        <dbReference type="ARBA" id="ARBA00023125"/>
    </source>
</evidence>
<dbReference type="Pfam" id="PF13411">
    <property type="entry name" value="MerR_1"/>
    <property type="match status" value="1"/>
</dbReference>
<evidence type="ECO:0000313" key="4">
    <source>
        <dbReference type="EMBL" id="MFD0917213.1"/>
    </source>
</evidence>
<accession>A0ABW3FHK1</accession>
<keyword evidence="5" id="KW-1185">Reference proteome</keyword>
<dbReference type="InterPro" id="IPR000551">
    <property type="entry name" value="MerR-type_HTH_dom"/>
</dbReference>
<name>A0ABW3FHK1_9HYPH</name>
<dbReference type="PANTHER" id="PTHR30204">
    <property type="entry name" value="REDOX-CYCLING DRUG-SENSING TRANSCRIPTIONAL ACTIVATOR SOXR"/>
    <property type="match status" value="1"/>
</dbReference>
<feature type="coiled-coil region" evidence="2">
    <location>
        <begin position="91"/>
        <end position="118"/>
    </location>
</feature>
<proteinExistence type="predicted"/>
<organism evidence="4 5">
    <name type="scientific">Pseudahrensia aquimaris</name>
    <dbReference type="NCBI Taxonomy" id="744461"/>
    <lineage>
        <taxon>Bacteria</taxon>
        <taxon>Pseudomonadati</taxon>
        <taxon>Pseudomonadota</taxon>
        <taxon>Alphaproteobacteria</taxon>
        <taxon>Hyphomicrobiales</taxon>
        <taxon>Ahrensiaceae</taxon>
        <taxon>Pseudahrensia</taxon>
    </lineage>
</organism>
<dbReference type="Gene3D" id="1.10.1660.10">
    <property type="match status" value="1"/>
</dbReference>
<dbReference type="SMART" id="SM00422">
    <property type="entry name" value="HTH_MERR"/>
    <property type="match status" value="1"/>
</dbReference>